<feature type="transmembrane region" description="Helical" evidence="7">
    <location>
        <begin position="44"/>
        <end position="67"/>
    </location>
</feature>
<dbReference type="GO" id="GO:0071555">
    <property type="term" value="P:cell wall organization"/>
    <property type="evidence" value="ECO:0007669"/>
    <property type="project" value="UniProtKB-KW"/>
</dbReference>
<evidence type="ECO:0000256" key="5">
    <source>
        <dbReference type="ARBA" id="ARBA00023239"/>
    </source>
</evidence>
<keyword evidence="1 7" id="KW-1003">Cell membrane</keyword>
<dbReference type="Gene3D" id="3.30.1490.480">
    <property type="entry name" value="Endolytic murein transglycosylase"/>
    <property type="match status" value="1"/>
</dbReference>
<comment type="caution">
    <text evidence="8">The sequence shown here is derived from an EMBL/GenBank/DDBJ whole genome shotgun (WGS) entry which is preliminary data.</text>
</comment>
<dbReference type="Pfam" id="PF02618">
    <property type="entry name" value="YceG"/>
    <property type="match status" value="1"/>
</dbReference>
<comment type="subcellular location">
    <subcellularLocation>
        <location evidence="7">Cell membrane</location>
        <topology evidence="7">Single-pass membrane protein</topology>
    </subcellularLocation>
</comment>
<dbReference type="RefSeq" id="WP_007049936.1">
    <property type="nucleotide sequence ID" value="NZ_CABKNJ010000001.1"/>
</dbReference>
<dbReference type="Proteomes" id="UP000261212">
    <property type="component" value="Unassembled WGS sequence"/>
</dbReference>
<dbReference type="PANTHER" id="PTHR30518">
    <property type="entry name" value="ENDOLYTIC MUREIN TRANSGLYCOSYLASE"/>
    <property type="match status" value="1"/>
</dbReference>
<dbReference type="NCBIfam" id="TIGR00247">
    <property type="entry name" value="endolytic transglycosylase MltG"/>
    <property type="match status" value="1"/>
</dbReference>
<reference evidence="8 9" key="1">
    <citation type="submission" date="2018-08" db="EMBL/GenBank/DDBJ databases">
        <title>A genome reference for cultivated species of the human gut microbiota.</title>
        <authorList>
            <person name="Zou Y."/>
            <person name="Xue W."/>
            <person name="Luo G."/>
        </authorList>
    </citation>
    <scope>NUCLEOTIDE SEQUENCE [LARGE SCALE GENOMIC DNA]</scope>
    <source>
        <strain evidence="8 9">AM25-6</strain>
    </source>
</reference>
<sequence length="385" mass="43699">MEKKKRAVKVKKSIKKPNIKKTKVKEEKSPKDNKLKVRNNKKKTLFMIIGGAVVVVIAGMILTYNIMLGAVDKNNGQTKEFLIEEGSSLGGITDALKENNLIKNETAFKIYVKLTGKSNDLKAGYYSLSQKLPASEIVKSLVKGGTSKTTSITIKEGLDLNRIGNEFEKKGIFTKAEFLKEIKDNADYYRKNYDFLSSVPKDREYILEGYLFADTYNVYVKAVPRDIITKMLDRFDQEYTDEYKKRTKEMGKTIDEIVTMASVVEREGILDSELPTIAGVFYNRLDKGMMLQSCATLQYIYKDYQFSFTESQKSIDSPYNTYKYTGLPAGPISNFRASALKAALYPEKTKYIYFCTKNDGTGASAFAETLDQHEKNIQKYSGNWD</sequence>
<keyword evidence="3 7" id="KW-1133">Transmembrane helix</keyword>
<dbReference type="EMBL" id="QUSM01000006">
    <property type="protein sequence ID" value="RGD73331.1"/>
    <property type="molecule type" value="Genomic_DNA"/>
</dbReference>
<keyword evidence="6 7" id="KW-0961">Cell wall biogenesis/degradation</keyword>
<evidence type="ECO:0000256" key="7">
    <source>
        <dbReference type="HAMAP-Rule" id="MF_02065"/>
    </source>
</evidence>
<keyword evidence="4 7" id="KW-0472">Membrane</keyword>
<dbReference type="CDD" id="cd08010">
    <property type="entry name" value="MltG_like"/>
    <property type="match status" value="1"/>
</dbReference>
<name>A0A3E3DVR0_9FIRM</name>
<dbReference type="HAMAP" id="MF_02065">
    <property type="entry name" value="MltG"/>
    <property type="match status" value="1"/>
</dbReference>
<accession>A0A3E3DVR0</accession>
<evidence type="ECO:0000313" key="8">
    <source>
        <dbReference type="EMBL" id="RGD73331.1"/>
    </source>
</evidence>
<dbReference type="InterPro" id="IPR003770">
    <property type="entry name" value="MLTG-like"/>
</dbReference>
<keyword evidence="5 7" id="KW-0456">Lyase</keyword>
<proteinExistence type="inferred from homology"/>
<dbReference type="EC" id="4.2.2.29" evidence="7"/>
<dbReference type="GeneID" id="98000277"/>
<dbReference type="Gene3D" id="3.30.160.60">
    <property type="entry name" value="Classic Zinc Finger"/>
    <property type="match status" value="1"/>
</dbReference>
<evidence type="ECO:0000256" key="4">
    <source>
        <dbReference type="ARBA" id="ARBA00023136"/>
    </source>
</evidence>
<dbReference type="PANTHER" id="PTHR30518:SF2">
    <property type="entry name" value="ENDOLYTIC MUREIN TRANSGLYCOSYLASE"/>
    <property type="match status" value="1"/>
</dbReference>
<comment type="function">
    <text evidence="7">Functions as a peptidoglycan terminase that cleaves nascent peptidoglycan strands endolytically to terminate their elongation.</text>
</comment>
<dbReference type="GO" id="GO:0008932">
    <property type="term" value="F:lytic endotransglycosylase activity"/>
    <property type="evidence" value="ECO:0007669"/>
    <property type="project" value="UniProtKB-UniRule"/>
</dbReference>
<feature type="site" description="Important for catalytic activity" evidence="7">
    <location>
        <position position="267"/>
    </location>
</feature>
<evidence type="ECO:0000256" key="2">
    <source>
        <dbReference type="ARBA" id="ARBA00022692"/>
    </source>
</evidence>
<evidence type="ECO:0000313" key="9">
    <source>
        <dbReference type="Proteomes" id="UP000261212"/>
    </source>
</evidence>
<keyword evidence="2 7" id="KW-0812">Transmembrane</keyword>
<evidence type="ECO:0000256" key="1">
    <source>
        <dbReference type="ARBA" id="ARBA00022475"/>
    </source>
</evidence>
<evidence type="ECO:0000256" key="6">
    <source>
        <dbReference type="ARBA" id="ARBA00023316"/>
    </source>
</evidence>
<dbReference type="GO" id="GO:0009252">
    <property type="term" value="P:peptidoglycan biosynthetic process"/>
    <property type="evidence" value="ECO:0007669"/>
    <property type="project" value="UniProtKB-UniRule"/>
</dbReference>
<dbReference type="AlphaFoldDB" id="A0A3E3DVR0"/>
<evidence type="ECO:0000256" key="3">
    <source>
        <dbReference type="ARBA" id="ARBA00022989"/>
    </source>
</evidence>
<comment type="similarity">
    <text evidence="7">Belongs to the transglycosylase MltG family.</text>
</comment>
<comment type="catalytic activity">
    <reaction evidence="7">
        <text>a peptidoglycan chain = a peptidoglycan chain with N-acetyl-1,6-anhydromuramyl-[peptide] at the reducing end + a peptidoglycan chain with N-acetylglucosamine at the non-reducing end.</text>
        <dbReference type="EC" id="4.2.2.29"/>
    </reaction>
</comment>
<gene>
    <name evidence="7 8" type="primary">mltG</name>
    <name evidence="8" type="ORF">DW687_09835</name>
</gene>
<dbReference type="GO" id="GO:0005886">
    <property type="term" value="C:plasma membrane"/>
    <property type="evidence" value="ECO:0007669"/>
    <property type="project" value="UniProtKB-SubCell"/>
</dbReference>
<protein>
    <recommendedName>
        <fullName evidence="7">Endolytic murein transglycosylase</fullName>
        <ecNumber evidence="7">4.2.2.29</ecNumber>
    </recommendedName>
    <alternativeName>
        <fullName evidence="7">Peptidoglycan lytic transglycosylase</fullName>
    </alternativeName>
    <alternativeName>
        <fullName evidence="7">Peptidoglycan polymerization terminase</fullName>
    </alternativeName>
</protein>
<organism evidence="8 9">
    <name type="scientific">Anaerofustis stercorihominis</name>
    <dbReference type="NCBI Taxonomy" id="214853"/>
    <lineage>
        <taxon>Bacteria</taxon>
        <taxon>Bacillati</taxon>
        <taxon>Bacillota</taxon>
        <taxon>Clostridia</taxon>
        <taxon>Eubacteriales</taxon>
        <taxon>Eubacteriaceae</taxon>
        <taxon>Anaerofustis</taxon>
    </lineage>
</organism>